<dbReference type="OrthoDB" id="5430981at2759"/>
<proteinExistence type="predicted"/>
<comment type="caution">
    <text evidence="2">The sequence shown here is derived from an EMBL/GenBank/DDBJ whole genome shotgun (WGS) entry which is preliminary data.</text>
</comment>
<gene>
    <name evidence="2" type="ORF">B9Z19DRAFT_1072265</name>
</gene>
<sequence>MPQRQTAQMTIRRFPTPMGGNRVSGEVAAVEPGKYSSAIEGMVVEVEPVPSAAEIATSISSSKYVKVLDCPNRENRVSEKSPEAMAGERARTRSQVEGSSNSSDKGPPKQRQKVTFEDMGKNQASYTQKKTLQKSRLGHYPIRLMVDKPAFDYVSSFWDVPVLGLMRGQFFDLSLGSKRQFVKLMVQERSKGKAPAGKEKAKAVSSRVMELAFREVALVAGNPNDEEIVNFYTSARDRWLTWLQFRFSTILGLLCIQLRTWLFRQLPPIWCRLNSMLIWRLKSHQ</sequence>
<evidence type="ECO:0000313" key="2">
    <source>
        <dbReference type="EMBL" id="PUU83532.1"/>
    </source>
</evidence>
<keyword evidence="3" id="KW-1185">Reference proteome</keyword>
<accession>A0A2T7A731</accession>
<dbReference type="EMBL" id="NESQ01000010">
    <property type="protein sequence ID" value="PUU83532.1"/>
    <property type="molecule type" value="Genomic_DNA"/>
</dbReference>
<feature type="region of interest" description="Disordered" evidence="1">
    <location>
        <begin position="1"/>
        <end position="24"/>
    </location>
</feature>
<protein>
    <submittedName>
        <fullName evidence="2">Uncharacterized protein</fullName>
    </submittedName>
</protein>
<name>A0A2T7A731_TUBBO</name>
<feature type="region of interest" description="Disordered" evidence="1">
    <location>
        <begin position="73"/>
        <end position="132"/>
    </location>
</feature>
<feature type="compositionally biased region" description="Basic and acidic residues" evidence="1">
    <location>
        <begin position="73"/>
        <end position="91"/>
    </location>
</feature>
<organism evidence="2 3">
    <name type="scientific">Tuber borchii</name>
    <name type="common">White truffle</name>
    <dbReference type="NCBI Taxonomy" id="42251"/>
    <lineage>
        <taxon>Eukaryota</taxon>
        <taxon>Fungi</taxon>
        <taxon>Dikarya</taxon>
        <taxon>Ascomycota</taxon>
        <taxon>Pezizomycotina</taxon>
        <taxon>Pezizomycetes</taxon>
        <taxon>Pezizales</taxon>
        <taxon>Tuberaceae</taxon>
        <taxon>Tuber</taxon>
    </lineage>
</organism>
<reference evidence="2 3" key="1">
    <citation type="submission" date="2017-04" db="EMBL/GenBank/DDBJ databases">
        <title>Draft genome sequence of Tuber borchii Vittad., a whitish edible truffle.</title>
        <authorList>
            <consortium name="DOE Joint Genome Institute"/>
            <person name="Murat C."/>
            <person name="Kuo A."/>
            <person name="Barry K.W."/>
            <person name="Clum A."/>
            <person name="Dockter R.B."/>
            <person name="Fauchery L."/>
            <person name="Iotti M."/>
            <person name="Kohler A."/>
            <person name="Labutti K."/>
            <person name="Lindquist E.A."/>
            <person name="Lipzen A."/>
            <person name="Ohm R.A."/>
            <person name="Wang M."/>
            <person name="Grigoriev I.V."/>
            <person name="Zambonelli A."/>
            <person name="Martin F.M."/>
        </authorList>
    </citation>
    <scope>NUCLEOTIDE SEQUENCE [LARGE SCALE GENOMIC DNA]</scope>
    <source>
        <strain evidence="2 3">Tbo3840</strain>
    </source>
</reference>
<evidence type="ECO:0000313" key="3">
    <source>
        <dbReference type="Proteomes" id="UP000244722"/>
    </source>
</evidence>
<evidence type="ECO:0000256" key="1">
    <source>
        <dbReference type="SAM" id="MobiDB-lite"/>
    </source>
</evidence>
<feature type="compositionally biased region" description="Polar residues" evidence="1">
    <location>
        <begin position="93"/>
        <end position="104"/>
    </location>
</feature>
<dbReference type="AlphaFoldDB" id="A0A2T7A731"/>
<dbReference type="Proteomes" id="UP000244722">
    <property type="component" value="Unassembled WGS sequence"/>
</dbReference>